<gene>
    <name evidence="2" type="ORF">GCM10022416_55290</name>
</gene>
<reference evidence="3" key="1">
    <citation type="journal article" date="2019" name="Int. J. Syst. Evol. Microbiol.">
        <title>The Global Catalogue of Microorganisms (GCM) 10K type strain sequencing project: providing services to taxonomists for standard genome sequencing and annotation.</title>
        <authorList>
            <consortium name="The Broad Institute Genomics Platform"/>
            <consortium name="The Broad Institute Genome Sequencing Center for Infectious Disease"/>
            <person name="Wu L."/>
            <person name="Ma J."/>
        </authorList>
    </citation>
    <scope>NUCLEOTIDE SEQUENCE [LARGE SCALE GENOMIC DNA]</scope>
    <source>
        <strain evidence="3">JCM 17316</strain>
    </source>
</reference>
<proteinExistence type="predicted"/>
<feature type="region of interest" description="Disordered" evidence="1">
    <location>
        <begin position="108"/>
        <end position="159"/>
    </location>
</feature>
<dbReference type="EMBL" id="BAABDO010000128">
    <property type="protein sequence ID" value="GAA4155090.1"/>
    <property type="molecule type" value="Genomic_DNA"/>
</dbReference>
<name>A0ABP7ZE78_9ACTN</name>
<evidence type="ECO:0000313" key="3">
    <source>
        <dbReference type="Proteomes" id="UP001500266"/>
    </source>
</evidence>
<comment type="caution">
    <text evidence="2">The sequence shown here is derived from an EMBL/GenBank/DDBJ whole genome shotgun (WGS) entry which is preliminary data.</text>
</comment>
<keyword evidence="3" id="KW-1185">Reference proteome</keyword>
<sequence length="159" mass="17667">MTTAPQWSGEMLDRPEMVQAFSAQLRQVLASHADYVARIRRDAEAMWDENPPEGYSTFEAWWRAKWVKGPLADIQEHLEKAAALTFRLEARYRKGRHEIPARRLAAKQAKELPQGQQAPVLGSGQFGRRTQPGPASGAAAGQDGAADGFLDMIRKDHSA</sequence>
<organism evidence="2 3">
    <name type="scientific">Actinomadura keratinilytica</name>
    <dbReference type="NCBI Taxonomy" id="547461"/>
    <lineage>
        <taxon>Bacteria</taxon>
        <taxon>Bacillati</taxon>
        <taxon>Actinomycetota</taxon>
        <taxon>Actinomycetes</taxon>
        <taxon>Streptosporangiales</taxon>
        <taxon>Thermomonosporaceae</taxon>
        <taxon>Actinomadura</taxon>
    </lineage>
</organism>
<dbReference type="Proteomes" id="UP001500266">
    <property type="component" value="Unassembled WGS sequence"/>
</dbReference>
<protein>
    <submittedName>
        <fullName evidence="2">Uncharacterized protein</fullName>
    </submittedName>
</protein>
<evidence type="ECO:0000313" key="2">
    <source>
        <dbReference type="EMBL" id="GAA4155090.1"/>
    </source>
</evidence>
<dbReference type="RefSeq" id="WP_345024594.1">
    <property type="nucleotide sequence ID" value="NZ_BAABDO010000128.1"/>
</dbReference>
<feature type="compositionally biased region" description="Low complexity" evidence="1">
    <location>
        <begin position="131"/>
        <end position="148"/>
    </location>
</feature>
<evidence type="ECO:0000256" key="1">
    <source>
        <dbReference type="SAM" id="MobiDB-lite"/>
    </source>
</evidence>
<accession>A0ABP7ZE78</accession>